<name>A0ABN5CN61_PSEO7</name>
<dbReference type="Proteomes" id="UP000016521">
    <property type="component" value="Chromosome II"/>
</dbReference>
<keyword evidence="2" id="KW-1185">Reference proteome</keyword>
<accession>A0ABN5CN61</accession>
<protein>
    <submittedName>
        <fullName evidence="1">Uncharacterized protein</fullName>
    </submittedName>
</protein>
<dbReference type="EMBL" id="CP011925">
    <property type="protein sequence ID" value="ATD10191.1"/>
    <property type="molecule type" value="Genomic_DNA"/>
</dbReference>
<organism evidence="1 2">
    <name type="scientific">Pseudoalteromonas piscicida</name>
    <dbReference type="NCBI Taxonomy" id="43662"/>
    <lineage>
        <taxon>Bacteria</taxon>
        <taxon>Pseudomonadati</taxon>
        <taxon>Pseudomonadota</taxon>
        <taxon>Gammaproteobacteria</taxon>
        <taxon>Alteromonadales</taxon>
        <taxon>Pseudoalteromonadaceae</taxon>
        <taxon>Pseudoalteromonas</taxon>
    </lineage>
</organism>
<gene>
    <name evidence="1" type="ORF">PPIS_b1181</name>
</gene>
<reference evidence="1 2" key="1">
    <citation type="submission" date="2015-06" db="EMBL/GenBank/DDBJ databases">
        <authorList>
            <person name="Xie B.-B."/>
            <person name="Rong J.-C."/>
            <person name="Qin Q.-L."/>
            <person name="Zhang Y.-Z."/>
        </authorList>
    </citation>
    <scope>NUCLEOTIDE SEQUENCE [LARGE SCALE GENOMIC DNA]</scope>
    <source>
        <strain evidence="1 2">JCM 20779</strain>
    </source>
</reference>
<evidence type="ECO:0000313" key="2">
    <source>
        <dbReference type="Proteomes" id="UP000016521"/>
    </source>
</evidence>
<proteinExistence type="predicted"/>
<sequence>MNVSVYFPYGDFPYVTYLSLVQLKHTKRTGEIKIATA</sequence>
<evidence type="ECO:0000313" key="1">
    <source>
        <dbReference type="EMBL" id="ATD10191.1"/>
    </source>
</evidence>